<evidence type="ECO:0000256" key="1">
    <source>
        <dbReference type="SAM" id="SignalP"/>
    </source>
</evidence>
<dbReference type="EMBL" id="JBHSAY010000009">
    <property type="protein sequence ID" value="MFC4132622.1"/>
    <property type="molecule type" value="Genomic_DNA"/>
</dbReference>
<protein>
    <submittedName>
        <fullName evidence="3">Septum formation family protein</fullName>
    </submittedName>
</protein>
<keyword evidence="4" id="KW-1185">Reference proteome</keyword>
<dbReference type="PROSITE" id="PS51257">
    <property type="entry name" value="PROKAR_LIPOPROTEIN"/>
    <property type="match status" value="1"/>
</dbReference>
<evidence type="ECO:0000313" key="3">
    <source>
        <dbReference type="EMBL" id="MFC4132622.1"/>
    </source>
</evidence>
<accession>A0ABV8LNU0</accession>
<keyword evidence="1" id="KW-0732">Signal</keyword>
<feature type="signal peptide" evidence="1">
    <location>
        <begin position="1"/>
        <end position="20"/>
    </location>
</feature>
<reference evidence="4" key="1">
    <citation type="journal article" date="2019" name="Int. J. Syst. Evol. Microbiol.">
        <title>The Global Catalogue of Microorganisms (GCM) 10K type strain sequencing project: providing services to taxonomists for standard genome sequencing and annotation.</title>
        <authorList>
            <consortium name="The Broad Institute Genomics Platform"/>
            <consortium name="The Broad Institute Genome Sequencing Center for Infectious Disease"/>
            <person name="Wu L."/>
            <person name="Ma J."/>
        </authorList>
    </citation>
    <scope>NUCLEOTIDE SEQUENCE [LARGE SCALE GENOMIC DNA]</scope>
    <source>
        <strain evidence="4">CGMCC 4.7289</strain>
    </source>
</reference>
<evidence type="ECO:0000259" key="2">
    <source>
        <dbReference type="Pfam" id="PF13845"/>
    </source>
</evidence>
<feature type="chain" id="PRO_5045298472" evidence="1">
    <location>
        <begin position="21"/>
        <end position="287"/>
    </location>
</feature>
<dbReference type="Proteomes" id="UP001595816">
    <property type="component" value="Unassembled WGS sequence"/>
</dbReference>
<organism evidence="3 4">
    <name type="scientific">Hamadaea flava</name>
    <dbReference type="NCBI Taxonomy" id="1742688"/>
    <lineage>
        <taxon>Bacteria</taxon>
        <taxon>Bacillati</taxon>
        <taxon>Actinomycetota</taxon>
        <taxon>Actinomycetes</taxon>
        <taxon>Micromonosporales</taxon>
        <taxon>Micromonosporaceae</taxon>
        <taxon>Hamadaea</taxon>
    </lineage>
</organism>
<evidence type="ECO:0000313" key="4">
    <source>
        <dbReference type="Proteomes" id="UP001595816"/>
    </source>
</evidence>
<dbReference type="InterPro" id="IPR026004">
    <property type="entry name" value="Septum_form"/>
</dbReference>
<sequence>MRKSAAVVVAMALAATLAGCGTVGGDGDLADDWRPMPSAAAFVPELGCHTGAVAENASRKDYAVVECAESHVSETIYVGQLSGAIANEKSLPLATNPALAGAYTECSGRADQLLGSSWLDFLLELRLILPTAEAWLGGARWYGCDLLQPTSYEDETYSKRDAALKPDSALRMGCYQTKVNGSTADLTEIACASTHNTEYVGSFVATATQPPVSKDDWQALHDRCMGLVAKYVGVSYSQADDRYLDVAGTASENFAAGRKGVRCFLWLRNAKMAGSAKGRKTAVPRYK</sequence>
<dbReference type="RefSeq" id="WP_253752905.1">
    <property type="nucleotide sequence ID" value="NZ_JAMZDZ010000001.1"/>
</dbReference>
<dbReference type="Pfam" id="PF13845">
    <property type="entry name" value="Septum_form"/>
    <property type="match status" value="1"/>
</dbReference>
<comment type="caution">
    <text evidence="3">The sequence shown here is derived from an EMBL/GenBank/DDBJ whole genome shotgun (WGS) entry which is preliminary data.</text>
</comment>
<gene>
    <name evidence="3" type="ORF">ACFOZ4_18595</name>
</gene>
<proteinExistence type="predicted"/>
<name>A0ABV8LNU0_9ACTN</name>
<feature type="domain" description="Septum formation-related" evidence="2">
    <location>
        <begin position="55"/>
        <end position="263"/>
    </location>
</feature>